<protein>
    <recommendedName>
        <fullName evidence="2">P-type domain-containing protein</fullName>
    </recommendedName>
</protein>
<dbReference type="Pfam" id="PF00088">
    <property type="entry name" value="Trefoil"/>
    <property type="match status" value="1"/>
</dbReference>
<comment type="caution">
    <text evidence="3">The sequence shown here is derived from an EMBL/GenBank/DDBJ whole genome shotgun (WGS) entry which is preliminary data.</text>
</comment>
<name>A0ABW9U5L8_9BACL</name>
<accession>A0ABW9U5L8</accession>
<dbReference type="InterPro" id="IPR044913">
    <property type="entry name" value="P_trefoil_dom_sf"/>
</dbReference>
<evidence type="ECO:0000313" key="3">
    <source>
        <dbReference type="EMBL" id="MVQ33090.1"/>
    </source>
</evidence>
<dbReference type="InterPro" id="IPR000519">
    <property type="entry name" value="P_trefoil_dom"/>
</dbReference>
<proteinExistence type="predicted"/>
<reference evidence="3 4" key="1">
    <citation type="submission" date="2019-12" db="EMBL/GenBank/DDBJ databases">
        <authorList>
            <person name="Huq M.A."/>
        </authorList>
    </citation>
    <scope>NUCLEOTIDE SEQUENCE [LARGE SCALE GENOMIC DNA]</scope>
    <source>
        <strain evidence="3 4">MAH-34</strain>
    </source>
</reference>
<keyword evidence="1" id="KW-1015">Disulfide bond</keyword>
<evidence type="ECO:0000259" key="2">
    <source>
        <dbReference type="Pfam" id="PF00088"/>
    </source>
</evidence>
<dbReference type="SUPFAM" id="SSF57492">
    <property type="entry name" value="Trefoil"/>
    <property type="match status" value="1"/>
</dbReference>
<keyword evidence="4" id="KW-1185">Reference proteome</keyword>
<sequence length="37" mass="4185">MIRRVPTTIRRRCGRLGGRCSKCGFRGCCWDSAIQAL</sequence>
<evidence type="ECO:0000256" key="1">
    <source>
        <dbReference type="ARBA" id="ARBA00023157"/>
    </source>
</evidence>
<dbReference type="Proteomes" id="UP000467637">
    <property type="component" value="Unassembled WGS sequence"/>
</dbReference>
<dbReference type="EMBL" id="WSEM01000001">
    <property type="protein sequence ID" value="MVQ33090.1"/>
    <property type="molecule type" value="Genomic_DNA"/>
</dbReference>
<evidence type="ECO:0000313" key="4">
    <source>
        <dbReference type="Proteomes" id="UP000467637"/>
    </source>
</evidence>
<feature type="domain" description="P-type" evidence="2">
    <location>
        <begin position="4"/>
        <end position="34"/>
    </location>
</feature>
<gene>
    <name evidence="3" type="ORF">GON05_00350</name>
</gene>
<organism evidence="3 4">
    <name type="scientific">Paenibacillus anseongense</name>
    <dbReference type="NCBI Taxonomy" id="2682845"/>
    <lineage>
        <taxon>Bacteria</taxon>
        <taxon>Bacillati</taxon>
        <taxon>Bacillota</taxon>
        <taxon>Bacilli</taxon>
        <taxon>Bacillales</taxon>
        <taxon>Paenibacillaceae</taxon>
        <taxon>Paenibacillus</taxon>
    </lineage>
</organism>